<keyword evidence="2" id="KW-1185">Reference proteome</keyword>
<protein>
    <submittedName>
        <fullName evidence="1">Uncharacterized protein</fullName>
    </submittedName>
</protein>
<gene>
    <name evidence="1" type="ORF">EYZ11_013073</name>
</gene>
<evidence type="ECO:0000313" key="1">
    <source>
        <dbReference type="EMBL" id="THC87482.1"/>
    </source>
</evidence>
<name>A0A4S3IZ40_9EURO</name>
<dbReference type="Proteomes" id="UP000308092">
    <property type="component" value="Unassembled WGS sequence"/>
</dbReference>
<dbReference type="EMBL" id="SOSA01001187">
    <property type="protein sequence ID" value="THC87482.1"/>
    <property type="molecule type" value="Genomic_DNA"/>
</dbReference>
<comment type="caution">
    <text evidence="1">The sequence shown here is derived from an EMBL/GenBank/DDBJ whole genome shotgun (WGS) entry which is preliminary data.</text>
</comment>
<dbReference type="VEuPathDB" id="FungiDB:EYZ11_013073"/>
<organism evidence="1 2">
    <name type="scientific">Aspergillus tanneri</name>
    <dbReference type="NCBI Taxonomy" id="1220188"/>
    <lineage>
        <taxon>Eukaryota</taxon>
        <taxon>Fungi</taxon>
        <taxon>Dikarya</taxon>
        <taxon>Ascomycota</taxon>
        <taxon>Pezizomycotina</taxon>
        <taxon>Eurotiomycetes</taxon>
        <taxon>Eurotiomycetidae</taxon>
        <taxon>Eurotiales</taxon>
        <taxon>Aspergillaceae</taxon>
        <taxon>Aspergillus</taxon>
        <taxon>Aspergillus subgen. Circumdati</taxon>
    </lineage>
</organism>
<evidence type="ECO:0000313" key="2">
    <source>
        <dbReference type="Proteomes" id="UP000308092"/>
    </source>
</evidence>
<proteinExistence type="predicted"/>
<sequence length="10" mass="1208">MAREKYLVKA</sequence>
<accession>A0A4S3IZ40</accession>
<reference evidence="1 2" key="1">
    <citation type="submission" date="2019-03" db="EMBL/GenBank/DDBJ databases">
        <title>The genome sequence of a newly discovered highly antifungal drug resistant Aspergillus species, Aspergillus tanneri NIH 1004.</title>
        <authorList>
            <person name="Mounaud S."/>
            <person name="Singh I."/>
            <person name="Joardar V."/>
            <person name="Pakala S."/>
            <person name="Pakala S."/>
            <person name="Venepally P."/>
            <person name="Hoover J."/>
            <person name="Nierman W."/>
            <person name="Chung J."/>
            <person name="Losada L."/>
        </authorList>
    </citation>
    <scope>NUCLEOTIDE SEQUENCE [LARGE SCALE GENOMIC DNA]</scope>
    <source>
        <strain evidence="1 2">NIH1004</strain>
    </source>
</reference>